<reference evidence="1 2" key="1">
    <citation type="submission" date="2016-07" db="EMBL/GenBank/DDBJ databases">
        <title>Pervasive Adenine N6-methylation of Active Genes in Fungi.</title>
        <authorList>
            <consortium name="DOE Joint Genome Institute"/>
            <person name="Mondo S.J."/>
            <person name="Dannebaum R.O."/>
            <person name="Kuo R.C."/>
            <person name="Labutti K."/>
            <person name="Haridas S."/>
            <person name="Kuo A."/>
            <person name="Salamov A."/>
            <person name="Ahrendt S.R."/>
            <person name="Lipzen A."/>
            <person name="Sullivan W."/>
            <person name="Andreopoulos W.B."/>
            <person name="Clum A."/>
            <person name="Lindquist E."/>
            <person name="Daum C."/>
            <person name="Ramamoorthy G.K."/>
            <person name="Gryganskyi A."/>
            <person name="Culley D."/>
            <person name="Magnuson J.K."/>
            <person name="James T.Y."/>
            <person name="O'Malley M.A."/>
            <person name="Stajich J.E."/>
            <person name="Spatafora J.W."/>
            <person name="Visel A."/>
            <person name="Grigoriev I.V."/>
        </authorList>
    </citation>
    <scope>NUCLEOTIDE SEQUENCE [LARGE SCALE GENOMIC DNA]</scope>
    <source>
        <strain evidence="1 2">12-1054</strain>
    </source>
</reference>
<dbReference type="AlphaFoldDB" id="A0A1Y2FGY1"/>
<dbReference type="InterPro" id="IPR051693">
    <property type="entry name" value="UPF0046_metallophosphoest"/>
</dbReference>
<protein>
    <recommendedName>
        <fullName evidence="3">Metallo-dependent phosphatase-like protein</fullName>
    </recommendedName>
</protein>
<dbReference type="SUPFAM" id="SSF56300">
    <property type="entry name" value="Metallo-dependent phosphatases"/>
    <property type="match status" value="1"/>
</dbReference>
<evidence type="ECO:0008006" key="3">
    <source>
        <dbReference type="Google" id="ProtNLM"/>
    </source>
</evidence>
<dbReference type="PANTHER" id="PTHR12905:SF0">
    <property type="entry name" value="CALCINEURIN-LIKE PHOSPHOESTERASE DOMAIN-CONTAINING PROTEIN"/>
    <property type="match status" value="1"/>
</dbReference>
<accession>A0A1Y2FGY1</accession>
<dbReference type="GeneID" id="63785803"/>
<proteinExistence type="predicted"/>
<evidence type="ECO:0000313" key="2">
    <source>
        <dbReference type="Proteomes" id="UP000193685"/>
    </source>
</evidence>
<keyword evidence="2" id="KW-1185">Reference proteome</keyword>
<dbReference type="RefSeq" id="XP_040725770.1">
    <property type="nucleotide sequence ID" value="XM_040869204.1"/>
</dbReference>
<dbReference type="EMBL" id="MCFI01000008">
    <property type="protein sequence ID" value="ORY83189.1"/>
    <property type="molecule type" value="Genomic_DNA"/>
</dbReference>
<dbReference type="PANTHER" id="PTHR12905">
    <property type="entry name" value="METALLOPHOSPHOESTERASE"/>
    <property type="match status" value="1"/>
</dbReference>
<dbReference type="Proteomes" id="UP000193685">
    <property type="component" value="Unassembled WGS sequence"/>
</dbReference>
<name>A0A1Y2FGY1_PROLT</name>
<dbReference type="InterPro" id="IPR029052">
    <property type="entry name" value="Metallo-depent_PP-like"/>
</dbReference>
<gene>
    <name evidence="1" type="ORF">BCR37DRAFT_379185</name>
</gene>
<dbReference type="Gene3D" id="3.60.21.10">
    <property type="match status" value="1"/>
</dbReference>
<comment type="caution">
    <text evidence="1">The sequence shown here is derived from an EMBL/GenBank/DDBJ whole genome shotgun (WGS) entry which is preliminary data.</text>
</comment>
<organism evidence="1 2">
    <name type="scientific">Protomyces lactucae-debilis</name>
    <dbReference type="NCBI Taxonomy" id="2754530"/>
    <lineage>
        <taxon>Eukaryota</taxon>
        <taxon>Fungi</taxon>
        <taxon>Dikarya</taxon>
        <taxon>Ascomycota</taxon>
        <taxon>Taphrinomycotina</taxon>
        <taxon>Taphrinomycetes</taxon>
        <taxon>Taphrinales</taxon>
        <taxon>Protomycetaceae</taxon>
        <taxon>Protomyces</taxon>
    </lineage>
</organism>
<sequence length="181" mass="20678">MRQYAINLREQRRLQARWRSDEARLAGIIMLQNESIEVVVRGRRLNVYGSPLSPFYCDWAFSYAPDEDPWRIREDVDIVITHSPPKGTMDLVPGLVHDGHVGCPHLRDRISQVKPMLHVFGHIRECLLLLLREKKLTCTDEGAEQGLQRTSLDDGGEILSVNAALLNERYEVAYDATVVDL</sequence>
<evidence type="ECO:0000313" key="1">
    <source>
        <dbReference type="EMBL" id="ORY83189.1"/>
    </source>
</evidence>
<dbReference type="OrthoDB" id="630188at2759"/>